<gene>
    <name evidence="2" type="ORF">E2R66_14770</name>
</gene>
<dbReference type="Proteomes" id="UP000297540">
    <property type="component" value="Unassembled WGS sequence"/>
</dbReference>
<dbReference type="OrthoDB" id="660361at2"/>
<evidence type="ECO:0000256" key="1">
    <source>
        <dbReference type="SAM" id="Phobius"/>
    </source>
</evidence>
<keyword evidence="1" id="KW-1133">Transmembrane helix</keyword>
<reference evidence="2 3" key="1">
    <citation type="journal article" date="2017" name="Int. J. Syst. Evol. Microbiol.">
        <title>Mucilaginibacterpsychrotolerans sp. nov., isolated from peatlands.</title>
        <authorList>
            <person name="Deng Y."/>
            <person name="Shen L."/>
            <person name="Xu B."/>
            <person name="Liu Y."/>
            <person name="Gu Z."/>
            <person name="Liu H."/>
            <person name="Zhou Y."/>
        </authorList>
    </citation>
    <scope>NUCLEOTIDE SEQUENCE [LARGE SCALE GENOMIC DNA]</scope>
    <source>
        <strain evidence="2 3">NH7-4</strain>
    </source>
</reference>
<keyword evidence="3" id="KW-1185">Reference proteome</keyword>
<keyword evidence="1" id="KW-0472">Membrane</keyword>
<organism evidence="2 3">
    <name type="scientific">Mucilaginibacter psychrotolerans</name>
    <dbReference type="NCBI Taxonomy" id="1524096"/>
    <lineage>
        <taxon>Bacteria</taxon>
        <taxon>Pseudomonadati</taxon>
        <taxon>Bacteroidota</taxon>
        <taxon>Sphingobacteriia</taxon>
        <taxon>Sphingobacteriales</taxon>
        <taxon>Sphingobacteriaceae</taxon>
        <taxon>Mucilaginibacter</taxon>
    </lineage>
</organism>
<dbReference type="AlphaFoldDB" id="A0A4Y8SDN5"/>
<name>A0A4Y8SDN5_9SPHI</name>
<keyword evidence="1" id="KW-0812">Transmembrane</keyword>
<dbReference type="RefSeq" id="WP_133232039.1">
    <property type="nucleotide sequence ID" value="NZ_SOZE01000014.1"/>
</dbReference>
<feature type="transmembrane region" description="Helical" evidence="1">
    <location>
        <begin position="17"/>
        <end position="36"/>
    </location>
</feature>
<dbReference type="Pfam" id="PF13858">
    <property type="entry name" value="DUF4199"/>
    <property type="match status" value="1"/>
</dbReference>
<proteinExistence type="predicted"/>
<feature type="transmembrane region" description="Helical" evidence="1">
    <location>
        <begin position="42"/>
        <end position="64"/>
    </location>
</feature>
<comment type="caution">
    <text evidence="2">The sequence shown here is derived from an EMBL/GenBank/DDBJ whole genome shotgun (WGS) entry which is preliminary data.</text>
</comment>
<evidence type="ECO:0000313" key="2">
    <source>
        <dbReference type="EMBL" id="TFF36710.1"/>
    </source>
</evidence>
<accession>A0A4Y8SDN5</accession>
<evidence type="ECO:0000313" key="3">
    <source>
        <dbReference type="Proteomes" id="UP000297540"/>
    </source>
</evidence>
<feature type="transmembrane region" description="Helical" evidence="1">
    <location>
        <begin position="161"/>
        <end position="182"/>
    </location>
</feature>
<dbReference type="InterPro" id="IPR025250">
    <property type="entry name" value="DUF4199"/>
</dbReference>
<sequence>MSEEFDKQLKSQSLKKGLILGLILGVLGIISFYFMTTMATSMMLVILGPVLLSVVIPVVISVLFCSDLRKNIGGYWDFKQAVTGIFIMFFAAYLVSYIISSVLFAKIIEPNMVDKMETAMVNVTTSMLEKSNADQTAIDKQMEKVHQQFEDQKNITVGKQIQSVVIGIIFVFVFALIFAAIFKKDRPLYLNDADGIDATVS</sequence>
<protein>
    <submittedName>
        <fullName evidence="2">DUF4199 domain-containing protein</fullName>
    </submittedName>
</protein>
<feature type="transmembrane region" description="Helical" evidence="1">
    <location>
        <begin position="85"/>
        <end position="108"/>
    </location>
</feature>
<dbReference type="EMBL" id="SOZE01000014">
    <property type="protein sequence ID" value="TFF36710.1"/>
    <property type="molecule type" value="Genomic_DNA"/>
</dbReference>